<dbReference type="EMBL" id="QTKU01000001">
    <property type="protein sequence ID" value="MBS8259025.1"/>
    <property type="molecule type" value="Genomic_DNA"/>
</dbReference>
<reference evidence="6" key="1">
    <citation type="submission" date="2018-08" db="EMBL/GenBank/DDBJ databases">
        <authorList>
            <person name="Jin W."/>
            <person name="Wang H."/>
            <person name="Yang Y."/>
            <person name="Li M."/>
            <person name="Liu J."/>
        </authorList>
    </citation>
    <scope>NUCLEOTIDE SEQUENCE</scope>
    <source>
        <strain evidence="6">AESS21</strain>
    </source>
</reference>
<dbReference type="GO" id="GO:0000976">
    <property type="term" value="F:transcription cis-regulatory region binding"/>
    <property type="evidence" value="ECO:0007669"/>
    <property type="project" value="TreeGrafter"/>
</dbReference>
<evidence type="ECO:0000256" key="3">
    <source>
        <dbReference type="ARBA" id="ARBA00023163"/>
    </source>
</evidence>
<evidence type="ECO:0000256" key="1">
    <source>
        <dbReference type="ARBA" id="ARBA00023015"/>
    </source>
</evidence>
<dbReference type="Pfam" id="PF00440">
    <property type="entry name" value="TetR_N"/>
    <property type="match status" value="1"/>
</dbReference>
<dbReference type="PROSITE" id="PS50977">
    <property type="entry name" value="HTH_TETR_2"/>
    <property type="match status" value="1"/>
</dbReference>
<evidence type="ECO:0000313" key="7">
    <source>
        <dbReference type="Proteomes" id="UP000705379"/>
    </source>
</evidence>
<feature type="DNA-binding region" description="H-T-H motif" evidence="4">
    <location>
        <begin position="37"/>
        <end position="56"/>
    </location>
</feature>
<accession>A0A944CAQ3</accession>
<dbReference type="InterPro" id="IPR009057">
    <property type="entry name" value="Homeodomain-like_sf"/>
</dbReference>
<dbReference type="Gene3D" id="1.10.10.60">
    <property type="entry name" value="Homeodomain-like"/>
    <property type="match status" value="1"/>
</dbReference>
<protein>
    <submittedName>
        <fullName evidence="6">TetR/AcrR family transcriptional regulator</fullName>
    </submittedName>
</protein>
<evidence type="ECO:0000313" key="6">
    <source>
        <dbReference type="EMBL" id="MBS8259025.1"/>
    </source>
</evidence>
<dbReference type="PANTHER" id="PTHR30055:SF148">
    <property type="entry name" value="TETR-FAMILY TRANSCRIPTIONAL REGULATOR"/>
    <property type="match status" value="1"/>
</dbReference>
<name>A0A944CAQ3_9HYPH</name>
<dbReference type="InterPro" id="IPR011075">
    <property type="entry name" value="TetR_C"/>
</dbReference>
<reference evidence="6" key="2">
    <citation type="journal article" date="2021" name="Microorganisms">
        <title>Bacterial Dimethylsulfoniopropionate Biosynthesis in the East China Sea.</title>
        <authorList>
            <person name="Liu J."/>
            <person name="Zhang Y."/>
            <person name="Liu J."/>
            <person name="Zhong H."/>
            <person name="Williams B.T."/>
            <person name="Zheng Y."/>
            <person name="Curson A.R.J."/>
            <person name="Sun C."/>
            <person name="Sun H."/>
            <person name="Song D."/>
            <person name="Wagner Mackenzie B."/>
            <person name="Bermejo Martinez A."/>
            <person name="Todd J.D."/>
            <person name="Zhang X.H."/>
        </authorList>
    </citation>
    <scope>NUCLEOTIDE SEQUENCE</scope>
    <source>
        <strain evidence="6">AESS21</strain>
    </source>
</reference>
<organism evidence="6 7">
    <name type="scientific">Roseibium polysiphoniae</name>
    <dbReference type="NCBI Taxonomy" id="2571221"/>
    <lineage>
        <taxon>Bacteria</taxon>
        <taxon>Pseudomonadati</taxon>
        <taxon>Pseudomonadota</taxon>
        <taxon>Alphaproteobacteria</taxon>
        <taxon>Hyphomicrobiales</taxon>
        <taxon>Stappiaceae</taxon>
        <taxon>Roseibium</taxon>
    </lineage>
</organism>
<gene>
    <name evidence="6" type="ORF">DYI23_02235</name>
</gene>
<dbReference type="PRINTS" id="PR00455">
    <property type="entry name" value="HTHTETR"/>
</dbReference>
<dbReference type="InterPro" id="IPR050109">
    <property type="entry name" value="HTH-type_TetR-like_transc_reg"/>
</dbReference>
<dbReference type="Gene3D" id="1.10.357.10">
    <property type="entry name" value="Tetracycline Repressor, domain 2"/>
    <property type="match status" value="1"/>
</dbReference>
<comment type="caution">
    <text evidence="6">The sequence shown here is derived from an EMBL/GenBank/DDBJ whole genome shotgun (WGS) entry which is preliminary data.</text>
</comment>
<sequence length="193" mass="21694">MTEIPRQAGRPREETTAPALMDAARRLVRTNGYDKVSITQIIKEAGVSRQSLYRRWPTKADLVLEAFFESASQGAFDAERHPGQGSARQRLLDLLISIFDHIARDGAAMRSLIASAQEDPQFRASFIEKFVLPREEIVTDILQRAVECGELPPHSDVAMLTTMIHGAFWYRMLNDWPLDTAFAKAMVSQIFGS</sequence>
<proteinExistence type="predicted"/>
<dbReference type="GO" id="GO:0003700">
    <property type="term" value="F:DNA-binding transcription factor activity"/>
    <property type="evidence" value="ECO:0007669"/>
    <property type="project" value="TreeGrafter"/>
</dbReference>
<dbReference type="RefSeq" id="WP_213214714.1">
    <property type="nucleotide sequence ID" value="NZ_QTKU01000001.1"/>
</dbReference>
<dbReference type="InterPro" id="IPR036271">
    <property type="entry name" value="Tet_transcr_reg_TetR-rel_C_sf"/>
</dbReference>
<dbReference type="Pfam" id="PF16859">
    <property type="entry name" value="TetR_C_11"/>
    <property type="match status" value="1"/>
</dbReference>
<feature type="domain" description="HTH tetR-type" evidence="5">
    <location>
        <begin position="14"/>
        <end position="74"/>
    </location>
</feature>
<dbReference type="SUPFAM" id="SSF48498">
    <property type="entry name" value="Tetracyclin repressor-like, C-terminal domain"/>
    <property type="match status" value="1"/>
</dbReference>
<dbReference type="Proteomes" id="UP000705379">
    <property type="component" value="Unassembled WGS sequence"/>
</dbReference>
<dbReference type="AlphaFoldDB" id="A0A944CAQ3"/>
<keyword evidence="3" id="KW-0804">Transcription</keyword>
<dbReference type="PANTHER" id="PTHR30055">
    <property type="entry name" value="HTH-TYPE TRANSCRIPTIONAL REGULATOR RUTR"/>
    <property type="match status" value="1"/>
</dbReference>
<evidence type="ECO:0000259" key="5">
    <source>
        <dbReference type="PROSITE" id="PS50977"/>
    </source>
</evidence>
<dbReference type="SUPFAM" id="SSF46689">
    <property type="entry name" value="Homeodomain-like"/>
    <property type="match status" value="1"/>
</dbReference>
<keyword evidence="2 4" id="KW-0238">DNA-binding</keyword>
<dbReference type="InterPro" id="IPR001647">
    <property type="entry name" value="HTH_TetR"/>
</dbReference>
<keyword evidence="1" id="KW-0805">Transcription regulation</keyword>
<evidence type="ECO:0000256" key="4">
    <source>
        <dbReference type="PROSITE-ProRule" id="PRU00335"/>
    </source>
</evidence>
<evidence type="ECO:0000256" key="2">
    <source>
        <dbReference type="ARBA" id="ARBA00023125"/>
    </source>
</evidence>